<keyword evidence="4" id="KW-1134">Transmembrane beta strand</keyword>
<dbReference type="Pfam" id="PF00577">
    <property type="entry name" value="Usher"/>
    <property type="match status" value="1"/>
</dbReference>
<dbReference type="Pfam" id="PF13953">
    <property type="entry name" value="PapC_C"/>
    <property type="match status" value="1"/>
</dbReference>
<feature type="chain" id="PRO_5027022120" evidence="9">
    <location>
        <begin position="34"/>
        <end position="880"/>
    </location>
</feature>
<keyword evidence="6 9" id="KW-0732">Signal</keyword>
<evidence type="ECO:0000256" key="6">
    <source>
        <dbReference type="ARBA" id="ARBA00022729"/>
    </source>
</evidence>
<dbReference type="InterPro" id="IPR043142">
    <property type="entry name" value="PapC-like_C_sf"/>
</dbReference>
<dbReference type="SUPFAM" id="SSF141729">
    <property type="entry name" value="FimD N-terminal domain-like"/>
    <property type="match status" value="1"/>
</dbReference>
<accession>A0A6P2XJ27</accession>
<evidence type="ECO:0000259" key="10">
    <source>
        <dbReference type="Pfam" id="PF13953"/>
    </source>
</evidence>
<keyword evidence="8" id="KW-0998">Cell outer membrane</keyword>
<dbReference type="InterPro" id="IPR000015">
    <property type="entry name" value="Fimb_usher"/>
</dbReference>
<dbReference type="GO" id="GO:0009297">
    <property type="term" value="P:pilus assembly"/>
    <property type="evidence" value="ECO:0007669"/>
    <property type="project" value="InterPro"/>
</dbReference>
<dbReference type="Pfam" id="PF13954">
    <property type="entry name" value="PapC_N"/>
    <property type="match status" value="1"/>
</dbReference>
<dbReference type="InterPro" id="IPR025949">
    <property type="entry name" value="PapC-like_C"/>
</dbReference>
<dbReference type="InterPro" id="IPR037224">
    <property type="entry name" value="PapC_N_sf"/>
</dbReference>
<gene>
    <name evidence="12" type="ORF">BCO71171_02384</name>
</gene>
<dbReference type="EMBL" id="CABVQT010000005">
    <property type="protein sequence ID" value="VWD09314.1"/>
    <property type="molecule type" value="Genomic_DNA"/>
</dbReference>
<dbReference type="FunFam" id="2.60.40.2610:FF:000001">
    <property type="entry name" value="Outer membrane fimbrial usher protein"/>
    <property type="match status" value="1"/>
</dbReference>
<evidence type="ECO:0000256" key="9">
    <source>
        <dbReference type="SAM" id="SignalP"/>
    </source>
</evidence>
<evidence type="ECO:0000256" key="3">
    <source>
        <dbReference type="ARBA" id="ARBA00022448"/>
    </source>
</evidence>
<comment type="similarity">
    <text evidence="2">Belongs to the fimbrial export usher family.</text>
</comment>
<feature type="signal peptide" evidence="9">
    <location>
        <begin position="1"/>
        <end position="33"/>
    </location>
</feature>
<evidence type="ECO:0000256" key="4">
    <source>
        <dbReference type="ARBA" id="ARBA00022452"/>
    </source>
</evidence>
<keyword evidence="7" id="KW-0472">Membrane</keyword>
<keyword evidence="3" id="KW-0813">Transport</keyword>
<dbReference type="Gene3D" id="3.10.20.410">
    <property type="match status" value="1"/>
</dbReference>
<evidence type="ECO:0000256" key="8">
    <source>
        <dbReference type="ARBA" id="ARBA00023237"/>
    </source>
</evidence>
<dbReference type="FunFam" id="2.60.40.3110:FF:000001">
    <property type="entry name" value="Putative fimbrial outer membrane usher"/>
    <property type="match status" value="1"/>
</dbReference>
<name>A0A6P2XJ27_9BURK</name>
<dbReference type="GO" id="GO:0015473">
    <property type="term" value="F:fimbrial usher porin activity"/>
    <property type="evidence" value="ECO:0007669"/>
    <property type="project" value="InterPro"/>
</dbReference>
<dbReference type="Gene3D" id="2.60.40.2070">
    <property type="match status" value="1"/>
</dbReference>
<evidence type="ECO:0000313" key="13">
    <source>
        <dbReference type="Proteomes" id="UP000494182"/>
    </source>
</evidence>
<protein>
    <submittedName>
        <fullName evidence="12">Fimbrial protein</fullName>
    </submittedName>
</protein>
<evidence type="ECO:0000256" key="5">
    <source>
        <dbReference type="ARBA" id="ARBA00022692"/>
    </source>
</evidence>
<dbReference type="InterPro" id="IPR042186">
    <property type="entry name" value="FimD_plug_dom"/>
</dbReference>
<feature type="domain" description="PapC-like C-terminal" evidence="10">
    <location>
        <begin position="791"/>
        <end position="854"/>
    </location>
</feature>
<dbReference type="Proteomes" id="UP000494182">
    <property type="component" value="Unassembled WGS sequence"/>
</dbReference>
<sequence>MTPSIRHPRPDVTCLPRLKPMCMLVLSCLAAWSADGRADAGNSAPGDSMTMQVAQVDLAQTQFAQVQFDPDFVNNGNGRAIDIKHFERGNFTAPGTYGVDLVVGQDWVGRYDIAFKAAPDTPEAQPCFDEKVLRRIGIDFARLPADVAAAITVKGECLRIGQIVPEASASFDFNEQRLALSIPQASLAHRARGYVSSDQWNDGVPVGMLDYNLNVYSAKVKGSRADTQGYLGLNGGVNVGNWHFRHNGSYAWSERGGGSYQDIATYLQRDLPSLSSQLVIGETFTSGELFDSTQFRGVRLSSDDRMLPDSLRGYAPVVRGVANSNAKVTIRQNGVTLYETTVSPGPFEIGDLYPTGYGGDLRVSVTEADGSVHTFSVPYASVPLSLRPGIQRYSFVAGALRSQQNTSNPLFAQLTYQRGLTNLLTAYGGLTVAAGYASAMAGGAFNTRFGAVGVDFTQATTSIPGVKRFSGSSLRVSYSKSVAPTGTDVSIAAYRYSTNGYFNLNDAMSARDAVRMGYSVDTVGRQRNRASLMVSQRLGEKGGQLSVTASASNYWNRAGSDVNYSVGYNNAFRNVSYSLSATRQRGQGNQASTLYYASVSIPLGKSSPMMLTGNMTRDTEGRTQLQSMLSGSLGVDNDLSYSLAANHTNGQGNASTDGSGSLTYRARFAEFNLSAGGSSNYQQGSIGIRGAAVAHPGGITLSQPLSETFGIVEAKGAEGARVTNASGVRVDSRGYAVVPYLTPYNMNTVELDPKGISMDVELKETSQQVAPRAGAVPLLKFDTDTGRAAVIQATRSDGTPLPFGAAVSDETGKSLGVVGQASRIFARGLKDKGELTVKWGDDGVSGCRIAYDLPVRQGRNKARAFEQFKGVCAAKTSAAR</sequence>
<dbReference type="InterPro" id="IPR025885">
    <property type="entry name" value="PapC_N"/>
</dbReference>
<keyword evidence="5" id="KW-0812">Transmembrane</keyword>
<dbReference type="PANTHER" id="PTHR30451">
    <property type="entry name" value="OUTER MEMBRANE USHER PROTEIN"/>
    <property type="match status" value="1"/>
</dbReference>
<evidence type="ECO:0000256" key="7">
    <source>
        <dbReference type="ARBA" id="ARBA00023136"/>
    </source>
</evidence>
<dbReference type="Gene3D" id="2.60.40.2610">
    <property type="entry name" value="Outer membrane usher protein FimD, plug domain"/>
    <property type="match status" value="1"/>
</dbReference>
<dbReference type="AlphaFoldDB" id="A0A6P2XJ27"/>
<organism evidence="12 13">
    <name type="scientific">Burkholderia contaminans</name>
    <dbReference type="NCBI Taxonomy" id="488447"/>
    <lineage>
        <taxon>Bacteria</taxon>
        <taxon>Pseudomonadati</taxon>
        <taxon>Pseudomonadota</taxon>
        <taxon>Betaproteobacteria</taxon>
        <taxon>Burkholderiales</taxon>
        <taxon>Burkholderiaceae</taxon>
        <taxon>Burkholderia</taxon>
        <taxon>Burkholderia cepacia complex</taxon>
    </lineage>
</organism>
<evidence type="ECO:0000256" key="1">
    <source>
        <dbReference type="ARBA" id="ARBA00004571"/>
    </source>
</evidence>
<evidence type="ECO:0000256" key="2">
    <source>
        <dbReference type="ARBA" id="ARBA00008064"/>
    </source>
</evidence>
<dbReference type="Gene3D" id="2.60.40.3110">
    <property type="match status" value="1"/>
</dbReference>
<dbReference type="GO" id="GO:0009279">
    <property type="term" value="C:cell outer membrane"/>
    <property type="evidence" value="ECO:0007669"/>
    <property type="project" value="UniProtKB-SubCell"/>
</dbReference>
<reference evidence="12 13" key="1">
    <citation type="submission" date="2019-09" db="EMBL/GenBank/DDBJ databases">
        <authorList>
            <person name="Depoorter E."/>
        </authorList>
    </citation>
    <scope>NUCLEOTIDE SEQUENCE [LARGE SCALE GENOMIC DNA]</scope>
    <source>
        <strain evidence="12">R-71171</strain>
    </source>
</reference>
<evidence type="ECO:0000259" key="11">
    <source>
        <dbReference type="Pfam" id="PF13954"/>
    </source>
</evidence>
<evidence type="ECO:0000313" key="12">
    <source>
        <dbReference type="EMBL" id="VWD09314.1"/>
    </source>
</evidence>
<comment type="subcellular location">
    <subcellularLocation>
        <location evidence="1">Cell outer membrane</location>
        <topology evidence="1">Multi-pass membrane protein</topology>
    </subcellularLocation>
</comment>
<dbReference type="PANTHER" id="PTHR30451:SF20">
    <property type="entry name" value="FIMBRIAE USHER"/>
    <property type="match status" value="1"/>
</dbReference>
<feature type="domain" description="PapC N-terminal" evidence="11">
    <location>
        <begin position="67"/>
        <end position="214"/>
    </location>
</feature>
<proteinExistence type="inferred from homology"/>